<dbReference type="Gene3D" id="3.40.50.10140">
    <property type="entry name" value="Toll/interleukin-1 receptor homology (TIR) domain"/>
    <property type="match status" value="1"/>
</dbReference>
<dbReference type="EMBL" id="OU466863">
    <property type="protein sequence ID" value="CAH2080046.1"/>
    <property type="molecule type" value="Genomic_DNA"/>
</dbReference>
<evidence type="ECO:0000259" key="1">
    <source>
        <dbReference type="Pfam" id="PF01582"/>
    </source>
</evidence>
<sequence>REDDSEIHRSRAFFFLDSFRILAFLSEFFSLPPRYPVFLLPNLLRENLPKTRSCRAIFVGIQEGYGAYSPHSYCSFEVIPIFYKVSPTNVKRLKGEFGDNFRDREWEFESDEPKIKRWKEALAVVSRKFALILDENSSALEIEFVNNIVKEVLKMLQDIYTMERSCVSTR</sequence>
<feature type="non-terminal residue" evidence="2">
    <location>
        <position position="170"/>
    </location>
</feature>
<evidence type="ECO:0000313" key="3">
    <source>
        <dbReference type="Proteomes" id="UP000836841"/>
    </source>
</evidence>
<dbReference type="InterPro" id="IPR035897">
    <property type="entry name" value="Toll_tir_struct_dom_sf"/>
</dbReference>
<name>A0AAU9T868_THLAR</name>
<reference evidence="2 3" key="1">
    <citation type="submission" date="2022-03" db="EMBL/GenBank/DDBJ databases">
        <authorList>
            <person name="Nunn A."/>
            <person name="Chopra R."/>
            <person name="Nunn A."/>
            <person name="Contreras Garrido A."/>
        </authorList>
    </citation>
    <scope>NUCLEOTIDE SEQUENCE [LARGE SCALE GENOMIC DNA]</scope>
</reference>
<dbReference type="Proteomes" id="UP000836841">
    <property type="component" value="Chromosome 7"/>
</dbReference>
<feature type="domain" description="TIR" evidence="1">
    <location>
        <begin position="77"/>
        <end position="164"/>
    </location>
</feature>
<dbReference type="GO" id="GO:0007165">
    <property type="term" value="P:signal transduction"/>
    <property type="evidence" value="ECO:0007669"/>
    <property type="project" value="InterPro"/>
</dbReference>
<evidence type="ECO:0000313" key="2">
    <source>
        <dbReference type="EMBL" id="CAH2080046.1"/>
    </source>
</evidence>
<dbReference type="Pfam" id="PF01582">
    <property type="entry name" value="TIR"/>
    <property type="match status" value="1"/>
</dbReference>
<protein>
    <recommendedName>
        <fullName evidence="1">TIR domain-containing protein</fullName>
    </recommendedName>
</protein>
<organism evidence="2 3">
    <name type="scientific">Thlaspi arvense</name>
    <name type="common">Field penny-cress</name>
    <dbReference type="NCBI Taxonomy" id="13288"/>
    <lineage>
        <taxon>Eukaryota</taxon>
        <taxon>Viridiplantae</taxon>
        <taxon>Streptophyta</taxon>
        <taxon>Embryophyta</taxon>
        <taxon>Tracheophyta</taxon>
        <taxon>Spermatophyta</taxon>
        <taxon>Magnoliopsida</taxon>
        <taxon>eudicotyledons</taxon>
        <taxon>Gunneridae</taxon>
        <taxon>Pentapetalae</taxon>
        <taxon>rosids</taxon>
        <taxon>malvids</taxon>
        <taxon>Brassicales</taxon>
        <taxon>Brassicaceae</taxon>
        <taxon>Thlaspideae</taxon>
        <taxon>Thlaspi</taxon>
    </lineage>
</organism>
<accession>A0AAU9T868</accession>
<dbReference type="AlphaFoldDB" id="A0AAU9T868"/>
<gene>
    <name evidence="2" type="ORF">TAV2_LOCUS22682</name>
</gene>
<dbReference type="InterPro" id="IPR000157">
    <property type="entry name" value="TIR_dom"/>
</dbReference>
<keyword evidence="3" id="KW-1185">Reference proteome</keyword>
<proteinExistence type="predicted"/>